<dbReference type="SUPFAM" id="SSF53448">
    <property type="entry name" value="Nucleotide-diphospho-sugar transferases"/>
    <property type="match status" value="1"/>
</dbReference>
<dbReference type="Pfam" id="PF13641">
    <property type="entry name" value="Glyco_tranf_2_3"/>
    <property type="match status" value="1"/>
</dbReference>
<proteinExistence type="predicted"/>
<dbReference type="Proteomes" id="UP000298714">
    <property type="component" value="Chromosome"/>
</dbReference>
<feature type="compositionally biased region" description="Basic residues" evidence="1">
    <location>
        <begin position="190"/>
        <end position="205"/>
    </location>
</feature>
<dbReference type="EMBL" id="CP039704">
    <property type="protein sequence ID" value="QCI79697.1"/>
    <property type="molecule type" value="Genomic_DNA"/>
</dbReference>
<keyword evidence="3" id="KW-1185">Reference proteome</keyword>
<evidence type="ECO:0000313" key="3">
    <source>
        <dbReference type="Proteomes" id="UP000298714"/>
    </source>
</evidence>
<dbReference type="InterPro" id="IPR029044">
    <property type="entry name" value="Nucleotide-diphossugar_trans"/>
</dbReference>
<feature type="compositionally biased region" description="Basic residues" evidence="1">
    <location>
        <begin position="171"/>
        <end position="183"/>
    </location>
</feature>
<organism evidence="2 3">
    <name type="scientific">Hankyongella ginsenosidimutans</name>
    <dbReference type="NCBI Taxonomy" id="1763828"/>
    <lineage>
        <taxon>Bacteria</taxon>
        <taxon>Pseudomonadati</taxon>
        <taxon>Pseudomonadota</taxon>
        <taxon>Alphaproteobacteria</taxon>
        <taxon>Sphingomonadales</taxon>
        <taxon>Sphingomonadaceae</taxon>
        <taxon>Hankyongella</taxon>
    </lineage>
</organism>
<gene>
    <name evidence="2" type="ORF">E6W36_09660</name>
</gene>
<dbReference type="KEGG" id="hgn:E6W36_09660"/>
<evidence type="ECO:0000256" key="1">
    <source>
        <dbReference type="SAM" id="MobiDB-lite"/>
    </source>
</evidence>
<accession>A0A4D7C9P2</accession>
<feature type="region of interest" description="Disordered" evidence="1">
    <location>
        <begin position="345"/>
        <end position="366"/>
    </location>
</feature>
<feature type="region of interest" description="Disordered" evidence="1">
    <location>
        <begin position="171"/>
        <end position="221"/>
    </location>
</feature>
<sequence length="366" mass="40458">MAILVPAWDEADVIADMLRASLRRLDYPSYRLFVGVYPNDPQTRLAVATVADPRVEMVVTTRPGPTSKADCLNHLYHAALRHAARAGVPVKAFVLHDAEDLVDPQELTVFNHLIPRKAMVQAPVIALPDPGSRWVAGSYMDEFAECHAKDMVVREWLGRAAERGRRLRLQRRHPGAARVRERRRAVQRDQRHRGLRTRGAHRSARRQGGAGAYSGPAWRHRHPGALPAYRRRRDPPACALAAWHRAHGLGSAGLAGHARGSLHALARSQGAAQCGPDRRRLFRPRTHRRACHGAGAQPGASGHPWFRPTRQCVGVAHGHQWRPARLAAGVALGLRHAAVRLARGPARDTAHTGQQFHQRAGRLPRG</sequence>
<name>A0A4D7C9P2_9SPHN</name>
<reference evidence="3" key="1">
    <citation type="submission" date="2019-04" db="EMBL/GenBank/DDBJ databases">
        <title>Complete genome sequence of Sphingomonas sp. W1-2-3.</title>
        <authorList>
            <person name="Im W.T."/>
        </authorList>
    </citation>
    <scope>NUCLEOTIDE SEQUENCE [LARGE SCALE GENOMIC DNA]</scope>
    <source>
        <strain evidence="3">W1-2-3</strain>
    </source>
</reference>
<protein>
    <recommendedName>
        <fullName evidence="4">Glycosyltransferase</fullName>
    </recommendedName>
</protein>
<evidence type="ECO:0000313" key="2">
    <source>
        <dbReference type="EMBL" id="QCI79697.1"/>
    </source>
</evidence>
<dbReference type="AlphaFoldDB" id="A0A4D7C9P2"/>
<evidence type="ECO:0008006" key="4">
    <source>
        <dbReference type="Google" id="ProtNLM"/>
    </source>
</evidence>